<dbReference type="Proteomes" id="UP000186079">
    <property type="component" value="Unassembled WGS sequence"/>
</dbReference>
<keyword evidence="3" id="KW-0966">Cell projection</keyword>
<dbReference type="AlphaFoldDB" id="A0A1N6YT86"/>
<feature type="compositionally biased region" description="Low complexity" evidence="1">
    <location>
        <begin position="81"/>
        <end position="95"/>
    </location>
</feature>
<keyword evidence="3" id="KW-0282">Flagellum</keyword>
<name>A0A1N6YT86_9PSED</name>
<evidence type="ECO:0000313" key="4">
    <source>
        <dbReference type="Proteomes" id="UP000186079"/>
    </source>
</evidence>
<reference evidence="3 4" key="1">
    <citation type="submission" date="2017-01" db="EMBL/GenBank/DDBJ databases">
        <authorList>
            <person name="Mah S.A."/>
            <person name="Swanson W.J."/>
            <person name="Moy G.W."/>
            <person name="Vacquier V.D."/>
        </authorList>
    </citation>
    <scope>NUCLEOTIDE SEQUENCE [LARGE SCALE GENOMIC DNA]</scope>
    <source>
        <strain evidence="3 4">ATCC 29606</strain>
    </source>
</reference>
<dbReference type="InterPro" id="IPR052563">
    <property type="entry name" value="FliK"/>
</dbReference>
<evidence type="ECO:0000259" key="2">
    <source>
        <dbReference type="Pfam" id="PF02120"/>
    </source>
</evidence>
<dbReference type="PANTHER" id="PTHR37533:SF2">
    <property type="entry name" value="FLAGELLAR HOOK-LENGTH CONTROL PROTEIN"/>
    <property type="match status" value="1"/>
</dbReference>
<proteinExistence type="predicted"/>
<evidence type="ECO:0000313" key="3">
    <source>
        <dbReference type="EMBL" id="SIR17777.1"/>
    </source>
</evidence>
<protein>
    <submittedName>
        <fullName evidence="3">Flagellar hook-length control protein FliK</fullName>
    </submittedName>
</protein>
<dbReference type="InterPro" id="IPR021136">
    <property type="entry name" value="Flagellar_hook_control-like_C"/>
</dbReference>
<feature type="domain" description="Flagellar hook-length control protein-like C-terminal" evidence="2">
    <location>
        <begin position="8"/>
        <end position="89"/>
    </location>
</feature>
<dbReference type="CDD" id="cd17470">
    <property type="entry name" value="T3SS_Flik_C"/>
    <property type="match status" value="1"/>
</dbReference>
<gene>
    <name evidence="3" type="ORF">SAMN05421672_1169</name>
</gene>
<keyword evidence="3" id="KW-0969">Cilium</keyword>
<evidence type="ECO:0000256" key="1">
    <source>
        <dbReference type="SAM" id="MobiDB-lite"/>
    </source>
</evidence>
<dbReference type="PANTHER" id="PTHR37533">
    <property type="entry name" value="FLAGELLAR HOOK-LENGTH CONTROL PROTEIN"/>
    <property type="match status" value="1"/>
</dbReference>
<dbReference type="Gene3D" id="3.30.750.140">
    <property type="match status" value="1"/>
</dbReference>
<dbReference type="EMBL" id="FTMC01000016">
    <property type="protein sequence ID" value="SIR17777.1"/>
    <property type="molecule type" value="Genomic_DNA"/>
</dbReference>
<feature type="region of interest" description="Disordered" evidence="1">
    <location>
        <begin position="81"/>
        <end position="127"/>
    </location>
</feature>
<dbReference type="Pfam" id="PF02120">
    <property type="entry name" value="Flg_hook"/>
    <property type="match status" value="1"/>
</dbReference>
<accession>A0A1N6YT86</accession>
<organism evidence="3 4">
    <name type="scientific">Pseudomonas flexibilis</name>
    <dbReference type="NCBI Taxonomy" id="706570"/>
    <lineage>
        <taxon>Bacteria</taxon>
        <taxon>Pseudomonadati</taxon>
        <taxon>Pseudomonadota</taxon>
        <taxon>Gammaproteobacteria</taxon>
        <taxon>Pseudomonadales</taxon>
        <taxon>Pseudomonadaceae</taxon>
        <taxon>Pseudomonas</taxon>
    </lineage>
</organism>
<dbReference type="InterPro" id="IPR038610">
    <property type="entry name" value="FliK-like_C_sf"/>
</dbReference>
<sequence>MMQALRNSVQLQVQQNQQVATIRLDPPELGSLEIQVSQESGRISIQISAAQADTLRLLQQTSDRLRHELLNQQFVQVSVQVGGEGHSGQQSRQNQGGSGEALVRGNPLQDIGDASSHAAPRDVLATV</sequence>